<organism evidence="2 3">
    <name type="scientific">Acaryochloris marina (strain MBIC 11017)</name>
    <dbReference type="NCBI Taxonomy" id="329726"/>
    <lineage>
        <taxon>Bacteria</taxon>
        <taxon>Bacillati</taxon>
        <taxon>Cyanobacteriota</taxon>
        <taxon>Cyanophyceae</taxon>
        <taxon>Acaryochloridales</taxon>
        <taxon>Acaryochloridaceae</taxon>
        <taxon>Acaryochloris</taxon>
    </lineage>
</organism>
<evidence type="ECO:0000259" key="1">
    <source>
        <dbReference type="PROSITE" id="PS50006"/>
    </source>
</evidence>
<dbReference type="SUPFAM" id="SSF49879">
    <property type="entry name" value="SMAD/FHA domain"/>
    <property type="match status" value="1"/>
</dbReference>
<dbReference type="eggNOG" id="COG1716">
    <property type="taxonomic scope" value="Bacteria"/>
</dbReference>
<dbReference type="SMART" id="SM00240">
    <property type="entry name" value="FHA"/>
    <property type="match status" value="1"/>
</dbReference>
<dbReference type="CDD" id="cd00060">
    <property type="entry name" value="FHA"/>
    <property type="match status" value="1"/>
</dbReference>
<accession>B0C8J9</accession>
<dbReference type="Proteomes" id="UP000000268">
    <property type="component" value="Chromosome"/>
</dbReference>
<dbReference type="KEGG" id="amr:AM1_5192"/>
<dbReference type="EMBL" id="CP000828">
    <property type="protein sequence ID" value="ABW30154.1"/>
    <property type="molecule type" value="Genomic_DNA"/>
</dbReference>
<protein>
    <submittedName>
        <fullName evidence="2">FHA domain protein</fullName>
    </submittedName>
</protein>
<evidence type="ECO:0000313" key="2">
    <source>
        <dbReference type="EMBL" id="ABW30154.1"/>
    </source>
</evidence>
<dbReference type="PROSITE" id="PS50006">
    <property type="entry name" value="FHA_DOMAIN"/>
    <property type="match status" value="1"/>
</dbReference>
<dbReference type="STRING" id="329726.AM1_5192"/>
<dbReference type="Gene3D" id="2.60.200.20">
    <property type="match status" value="1"/>
</dbReference>
<dbReference type="OrthoDB" id="9815925at2"/>
<proteinExistence type="predicted"/>
<dbReference type="Pfam" id="PF00498">
    <property type="entry name" value="FHA"/>
    <property type="match status" value="1"/>
</dbReference>
<feature type="domain" description="FHA" evidence="1">
    <location>
        <begin position="122"/>
        <end position="178"/>
    </location>
</feature>
<dbReference type="InterPro" id="IPR000253">
    <property type="entry name" value="FHA_dom"/>
</dbReference>
<dbReference type="HOGENOM" id="CLU_878863_0_0_3"/>
<dbReference type="GO" id="GO:0000160">
    <property type="term" value="P:phosphorelay signal transduction system"/>
    <property type="evidence" value="ECO:0007669"/>
    <property type="project" value="InterPro"/>
</dbReference>
<gene>
    <name evidence="2" type="ordered locus">AM1_5192</name>
</gene>
<keyword evidence="3" id="KW-1185">Reference proteome</keyword>
<dbReference type="Gene3D" id="1.20.120.160">
    <property type="entry name" value="HPT domain"/>
    <property type="match status" value="1"/>
</dbReference>
<dbReference type="AlphaFoldDB" id="B0C8J9"/>
<sequence length="316" mass="35429">MNRLCPYCFYQNEPGQQSTCAQCQRDLTDIPCCQNCGATQLEFARYCYHCGLRLLPASLIAKNSFTYLKNPYPGLKAVNLGPESEFVEQLDPHATQFQQESLRLLHVQSGTLLALPAQINPILIGKAGAGRYPHIDVLDFPNSEVVSRQQACLHMVRDQCAIADLDSTNGTYVNEVPLPTGHQHPLQFGDRINFGPSDKFTLLFIRELPINLKHLQTVSGGDGEFEHEILETYGQRAQQSLEQMKAAYAEQDQERLVSTAEDLTLASHNVGAQVVHLLASQFQTAPQGNAAHFHRQLLKVIEEALQKVRFFTKVYY</sequence>
<name>B0C8J9_ACAM1</name>
<dbReference type="RefSeq" id="WP_012165415.1">
    <property type="nucleotide sequence ID" value="NC_009925.1"/>
</dbReference>
<dbReference type="InterPro" id="IPR008984">
    <property type="entry name" value="SMAD_FHA_dom_sf"/>
</dbReference>
<dbReference type="SUPFAM" id="SSF47226">
    <property type="entry name" value="Histidine-containing phosphotransfer domain, HPT domain"/>
    <property type="match status" value="1"/>
</dbReference>
<dbReference type="InterPro" id="IPR036641">
    <property type="entry name" value="HPT_dom_sf"/>
</dbReference>
<dbReference type="eggNOG" id="COG2198">
    <property type="taxonomic scope" value="Bacteria"/>
</dbReference>
<evidence type="ECO:0000313" key="3">
    <source>
        <dbReference type="Proteomes" id="UP000000268"/>
    </source>
</evidence>
<reference evidence="2 3" key="1">
    <citation type="journal article" date="2008" name="Proc. Natl. Acad. Sci. U.S.A.">
        <title>Niche adaptation and genome expansion in the chlorophyll d-producing cyanobacterium Acaryochloris marina.</title>
        <authorList>
            <person name="Swingley W.D."/>
            <person name="Chen M."/>
            <person name="Cheung P.C."/>
            <person name="Conrad A.L."/>
            <person name="Dejesa L.C."/>
            <person name="Hao J."/>
            <person name="Honchak B.M."/>
            <person name="Karbach L.E."/>
            <person name="Kurdoglu A."/>
            <person name="Lahiri S."/>
            <person name="Mastrian S.D."/>
            <person name="Miyashita H."/>
            <person name="Page L."/>
            <person name="Ramakrishna P."/>
            <person name="Satoh S."/>
            <person name="Sattley W.M."/>
            <person name="Shimada Y."/>
            <person name="Taylor H.L."/>
            <person name="Tomo T."/>
            <person name="Tsuchiya T."/>
            <person name="Wang Z.T."/>
            <person name="Raymond J."/>
            <person name="Mimuro M."/>
            <person name="Blankenship R.E."/>
            <person name="Touchman J.W."/>
        </authorList>
    </citation>
    <scope>NUCLEOTIDE SEQUENCE [LARGE SCALE GENOMIC DNA]</scope>
    <source>
        <strain evidence="3">MBIC 11017</strain>
    </source>
</reference>